<dbReference type="InterPro" id="IPR004358">
    <property type="entry name" value="Sig_transdc_His_kin-like_C"/>
</dbReference>
<dbReference type="Gene3D" id="3.30.450.20">
    <property type="entry name" value="PAS domain"/>
    <property type="match status" value="1"/>
</dbReference>
<proteinExistence type="predicted"/>
<feature type="domain" description="PAS" evidence="15">
    <location>
        <begin position="374"/>
        <end position="418"/>
    </location>
</feature>
<dbReference type="InterPro" id="IPR013767">
    <property type="entry name" value="PAS_fold"/>
</dbReference>
<evidence type="ECO:0000256" key="12">
    <source>
        <dbReference type="ARBA" id="ARBA00023136"/>
    </source>
</evidence>
<dbReference type="SUPFAM" id="SSF55874">
    <property type="entry name" value="ATPase domain of HSP90 chaperone/DNA topoisomerase II/histidine kinase"/>
    <property type="match status" value="1"/>
</dbReference>
<dbReference type="GO" id="GO:0030295">
    <property type="term" value="F:protein kinase activator activity"/>
    <property type="evidence" value="ECO:0007669"/>
    <property type="project" value="TreeGrafter"/>
</dbReference>
<keyword evidence="6 13" id="KW-0812">Transmembrane</keyword>
<evidence type="ECO:0000256" key="8">
    <source>
        <dbReference type="ARBA" id="ARBA00022777"/>
    </source>
</evidence>
<dbReference type="Pfam" id="PF00512">
    <property type="entry name" value="HisKA"/>
    <property type="match status" value="1"/>
</dbReference>
<protein>
    <recommendedName>
        <fullName evidence="3">histidine kinase</fullName>
        <ecNumber evidence="3">2.7.13.3</ecNumber>
    </recommendedName>
</protein>
<dbReference type="CDD" id="cd06225">
    <property type="entry name" value="HAMP"/>
    <property type="match status" value="1"/>
</dbReference>
<evidence type="ECO:0000256" key="1">
    <source>
        <dbReference type="ARBA" id="ARBA00000085"/>
    </source>
</evidence>
<evidence type="ECO:0000259" key="14">
    <source>
        <dbReference type="PROSITE" id="PS50109"/>
    </source>
</evidence>
<dbReference type="SUPFAM" id="SSF55785">
    <property type="entry name" value="PYP-like sensor domain (PAS domain)"/>
    <property type="match status" value="1"/>
</dbReference>
<dbReference type="InterPro" id="IPR005467">
    <property type="entry name" value="His_kinase_dom"/>
</dbReference>
<dbReference type="GO" id="GO:0006355">
    <property type="term" value="P:regulation of DNA-templated transcription"/>
    <property type="evidence" value="ECO:0007669"/>
    <property type="project" value="InterPro"/>
</dbReference>
<dbReference type="PROSITE" id="PS50885">
    <property type="entry name" value="HAMP"/>
    <property type="match status" value="1"/>
</dbReference>
<dbReference type="PROSITE" id="PS50112">
    <property type="entry name" value="PAS"/>
    <property type="match status" value="1"/>
</dbReference>
<evidence type="ECO:0000256" key="6">
    <source>
        <dbReference type="ARBA" id="ARBA00022692"/>
    </source>
</evidence>
<evidence type="ECO:0000256" key="11">
    <source>
        <dbReference type="ARBA" id="ARBA00023012"/>
    </source>
</evidence>
<dbReference type="GO" id="GO:0005524">
    <property type="term" value="F:ATP binding"/>
    <property type="evidence" value="ECO:0007669"/>
    <property type="project" value="UniProtKB-KW"/>
</dbReference>
<dbReference type="AlphaFoldDB" id="A0A4R3LJ27"/>
<feature type="transmembrane region" description="Helical" evidence="13">
    <location>
        <begin position="12"/>
        <end position="32"/>
    </location>
</feature>
<keyword evidence="9" id="KW-0067">ATP-binding</keyword>
<reference evidence="17 18" key="1">
    <citation type="submission" date="2019-03" db="EMBL/GenBank/DDBJ databases">
        <title>Genomic Encyclopedia of Type Strains, Phase IV (KMG-IV): sequencing the most valuable type-strain genomes for metagenomic binning, comparative biology and taxonomic classification.</title>
        <authorList>
            <person name="Goeker M."/>
        </authorList>
    </citation>
    <scope>NUCLEOTIDE SEQUENCE [LARGE SCALE GENOMIC DNA]</scope>
    <source>
        <strain evidence="17 18">DSM 21944</strain>
    </source>
</reference>
<dbReference type="SMART" id="SM00388">
    <property type="entry name" value="HisKA"/>
    <property type="match status" value="1"/>
</dbReference>
<dbReference type="InterPro" id="IPR000014">
    <property type="entry name" value="PAS"/>
</dbReference>
<evidence type="ECO:0000313" key="18">
    <source>
        <dbReference type="Proteomes" id="UP000294599"/>
    </source>
</evidence>
<dbReference type="Gene3D" id="3.30.565.10">
    <property type="entry name" value="Histidine kinase-like ATPase, C-terminal domain"/>
    <property type="match status" value="1"/>
</dbReference>
<dbReference type="Gene3D" id="6.10.340.10">
    <property type="match status" value="1"/>
</dbReference>
<evidence type="ECO:0000313" key="17">
    <source>
        <dbReference type="EMBL" id="TCT00252.1"/>
    </source>
</evidence>
<evidence type="ECO:0000256" key="3">
    <source>
        <dbReference type="ARBA" id="ARBA00012438"/>
    </source>
</evidence>
<evidence type="ECO:0000256" key="13">
    <source>
        <dbReference type="SAM" id="Phobius"/>
    </source>
</evidence>
<dbReference type="InterPro" id="IPR003594">
    <property type="entry name" value="HATPase_dom"/>
</dbReference>
<accession>A0A4R3LJ27</accession>
<dbReference type="InterPro" id="IPR036890">
    <property type="entry name" value="HATPase_C_sf"/>
</dbReference>
<dbReference type="GO" id="GO:0007234">
    <property type="term" value="P:osmosensory signaling via phosphorelay pathway"/>
    <property type="evidence" value="ECO:0007669"/>
    <property type="project" value="TreeGrafter"/>
</dbReference>
<dbReference type="SMART" id="SM00304">
    <property type="entry name" value="HAMP"/>
    <property type="match status" value="2"/>
</dbReference>
<dbReference type="InterPro" id="IPR017232">
    <property type="entry name" value="NtrY"/>
</dbReference>
<sequence length="718" mass="76961">MASRATLSRWGAGLLVAATIIALSVAGLFLANDATVGRARLGPYYPALLVLAAVLALALGTIIALQVLRLLRAVRARQPGARLNARLLWLLLAIGVLPSLILFVFALNFLFGTVDSRFAAPVTSALDDALEVGRLYLEERRADAEEATAGIARRLSRLPPADWQQELDNVIDEVAALQVGVLAADGSVRASASADPDWLRPETPPEQLRLRLSTDGHVAVVESRGDALVLRALARVDVGALLAVGDVVQAVFPVPPRYAPLAHRIDRAVAEYRQLDFLRGALKVSMAIILGLVLMLVLLAALLLALRGSRRLVTPVAHLAEATAAIGRGEYRSLPTPSRDDELGDLVIAFNRMSGELDHARADILGKQALLEAQRAYLDAVLAHISSAVIGLDGSGRVRLLNAAAEQLLGVNGHDVIGAELAVLGGRYPALQPFTRRIGERRRDAGDWHEEVRLDEAVPPRALLLRGRALVEPDGGRGQLVVFDDAGALGRGQREAAWAEVARRLAHEIKNPLTPIQLAAERLRRRYLGRLPPDDADVLERATGTIVSQVESLKTLVNAFSDYARPQPPRRVGIGLNALVGDVLALYGQDARLHVELALAPGEIMVEADPDRLRQVLHNLIKNAIEAMAELPAPRLSVGTAVVAVDDGRQAMVEVRDHGPGLPADFDIAALEPYRSSKPRGSGLGLVIVQRIMAEHGGRLEAGNAEGGGAYLRLWLPA</sequence>
<evidence type="ECO:0000259" key="15">
    <source>
        <dbReference type="PROSITE" id="PS50112"/>
    </source>
</evidence>
<dbReference type="CDD" id="cd00082">
    <property type="entry name" value="HisKA"/>
    <property type="match status" value="1"/>
</dbReference>
<feature type="domain" description="Histidine kinase" evidence="14">
    <location>
        <begin position="504"/>
        <end position="718"/>
    </location>
</feature>
<dbReference type="SUPFAM" id="SSF158472">
    <property type="entry name" value="HAMP domain-like"/>
    <property type="match status" value="1"/>
</dbReference>
<keyword evidence="18" id="KW-1185">Reference proteome</keyword>
<comment type="caution">
    <text evidence="17">The sequence shown here is derived from an EMBL/GenBank/DDBJ whole genome shotgun (WGS) entry which is preliminary data.</text>
</comment>
<dbReference type="EC" id="2.7.13.3" evidence="3"/>
<dbReference type="InterPro" id="IPR050351">
    <property type="entry name" value="BphY/WalK/GraS-like"/>
</dbReference>
<feature type="transmembrane region" description="Helical" evidence="13">
    <location>
        <begin position="88"/>
        <end position="111"/>
    </location>
</feature>
<feature type="transmembrane region" description="Helical" evidence="13">
    <location>
        <begin position="44"/>
        <end position="68"/>
    </location>
</feature>
<dbReference type="Proteomes" id="UP000294599">
    <property type="component" value="Unassembled WGS sequence"/>
</dbReference>
<dbReference type="InterPro" id="IPR003660">
    <property type="entry name" value="HAMP_dom"/>
</dbReference>
<dbReference type="Pfam" id="PF00989">
    <property type="entry name" value="PAS"/>
    <property type="match status" value="1"/>
</dbReference>
<dbReference type="InterPro" id="IPR036097">
    <property type="entry name" value="HisK_dim/P_sf"/>
</dbReference>
<dbReference type="GO" id="GO:0000156">
    <property type="term" value="F:phosphorelay response regulator activity"/>
    <property type="evidence" value="ECO:0007669"/>
    <property type="project" value="TreeGrafter"/>
</dbReference>
<dbReference type="PANTHER" id="PTHR42878:SF7">
    <property type="entry name" value="SENSOR HISTIDINE KINASE GLRK"/>
    <property type="match status" value="1"/>
</dbReference>
<dbReference type="GO" id="GO:0000155">
    <property type="term" value="F:phosphorelay sensor kinase activity"/>
    <property type="evidence" value="ECO:0007669"/>
    <property type="project" value="InterPro"/>
</dbReference>
<dbReference type="OrthoDB" id="1931120at2"/>
<evidence type="ECO:0000259" key="16">
    <source>
        <dbReference type="PROSITE" id="PS50885"/>
    </source>
</evidence>
<dbReference type="GO" id="GO:0016020">
    <property type="term" value="C:membrane"/>
    <property type="evidence" value="ECO:0007669"/>
    <property type="project" value="UniProtKB-SubCell"/>
</dbReference>
<keyword evidence="8 17" id="KW-0418">Kinase</keyword>
<dbReference type="InterPro" id="IPR003661">
    <property type="entry name" value="HisK_dim/P_dom"/>
</dbReference>
<feature type="domain" description="HAMP" evidence="16">
    <location>
        <begin position="310"/>
        <end position="362"/>
    </location>
</feature>
<dbReference type="EMBL" id="SMAF01000003">
    <property type="protein sequence ID" value="TCT00252.1"/>
    <property type="molecule type" value="Genomic_DNA"/>
</dbReference>
<dbReference type="SMART" id="SM00387">
    <property type="entry name" value="HATPase_c"/>
    <property type="match status" value="1"/>
</dbReference>
<evidence type="ECO:0000256" key="2">
    <source>
        <dbReference type="ARBA" id="ARBA00004141"/>
    </source>
</evidence>
<keyword evidence="12 13" id="KW-0472">Membrane</keyword>
<evidence type="ECO:0000256" key="10">
    <source>
        <dbReference type="ARBA" id="ARBA00022989"/>
    </source>
</evidence>
<keyword evidence="5" id="KW-0808">Transferase</keyword>
<dbReference type="PRINTS" id="PR00344">
    <property type="entry name" value="BCTRLSENSOR"/>
</dbReference>
<keyword evidence="4" id="KW-0597">Phosphoprotein</keyword>
<keyword evidence="10 13" id="KW-1133">Transmembrane helix</keyword>
<evidence type="ECO:0000256" key="7">
    <source>
        <dbReference type="ARBA" id="ARBA00022741"/>
    </source>
</evidence>
<keyword evidence="11" id="KW-0902">Two-component regulatory system</keyword>
<dbReference type="PANTHER" id="PTHR42878">
    <property type="entry name" value="TWO-COMPONENT HISTIDINE KINASE"/>
    <property type="match status" value="1"/>
</dbReference>
<feature type="transmembrane region" description="Helical" evidence="13">
    <location>
        <begin position="284"/>
        <end position="306"/>
    </location>
</feature>
<dbReference type="Gene3D" id="1.10.287.130">
    <property type="match status" value="1"/>
</dbReference>
<keyword evidence="7" id="KW-0547">Nucleotide-binding</keyword>
<dbReference type="Pfam" id="PF02518">
    <property type="entry name" value="HATPase_c"/>
    <property type="match status" value="1"/>
</dbReference>
<dbReference type="PIRSF" id="PIRSF037532">
    <property type="entry name" value="STHK_NtrY"/>
    <property type="match status" value="1"/>
</dbReference>
<gene>
    <name evidence="17" type="ORF">EDC25_10320</name>
</gene>
<dbReference type="PROSITE" id="PS50109">
    <property type="entry name" value="HIS_KIN"/>
    <property type="match status" value="1"/>
</dbReference>
<organism evidence="17 18">
    <name type="scientific">Pseudofulvimonas gallinarii</name>
    <dbReference type="NCBI Taxonomy" id="634155"/>
    <lineage>
        <taxon>Bacteria</taxon>
        <taxon>Pseudomonadati</taxon>
        <taxon>Pseudomonadota</taxon>
        <taxon>Gammaproteobacteria</taxon>
        <taxon>Lysobacterales</taxon>
        <taxon>Rhodanobacteraceae</taxon>
        <taxon>Pseudofulvimonas</taxon>
    </lineage>
</organism>
<comment type="catalytic activity">
    <reaction evidence="1">
        <text>ATP + protein L-histidine = ADP + protein N-phospho-L-histidine.</text>
        <dbReference type="EC" id="2.7.13.3"/>
    </reaction>
</comment>
<name>A0A4R3LJ27_9GAMM</name>
<evidence type="ECO:0000256" key="4">
    <source>
        <dbReference type="ARBA" id="ARBA00022553"/>
    </source>
</evidence>
<dbReference type="SUPFAM" id="SSF47384">
    <property type="entry name" value="Homodimeric domain of signal transducing histidine kinase"/>
    <property type="match status" value="1"/>
</dbReference>
<comment type="subcellular location">
    <subcellularLocation>
        <location evidence="2">Membrane</location>
        <topology evidence="2">Multi-pass membrane protein</topology>
    </subcellularLocation>
</comment>
<dbReference type="Pfam" id="PF00672">
    <property type="entry name" value="HAMP"/>
    <property type="match status" value="1"/>
</dbReference>
<dbReference type="InterPro" id="IPR035965">
    <property type="entry name" value="PAS-like_dom_sf"/>
</dbReference>
<evidence type="ECO:0000256" key="9">
    <source>
        <dbReference type="ARBA" id="ARBA00022840"/>
    </source>
</evidence>
<dbReference type="SMART" id="SM00091">
    <property type="entry name" value="PAS"/>
    <property type="match status" value="1"/>
</dbReference>
<dbReference type="RefSeq" id="WP_123522748.1">
    <property type="nucleotide sequence ID" value="NZ_JBHLWF010000007.1"/>
</dbReference>
<evidence type="ECO:0000256" key="5">
    <source>
        <dbReference type="ARBA" id="ARBA00022679"/>
    </source>
</evidence>